<keyword evidence="3" id="KW-0489">Methyltransferase</keyword>
<dbReference type="GO" id="GO:0032259">
    <property type="term" value="P:methylation"/>
    <property type="evidence" value="ECO:0007669"/>
    <property type="project" value="UniProtKB-KW"/>
</dbReference>
<dbReference type="InterPro" id="IPR035909">
    <property type="entry name" value="CheB_C"/>
</dbReference>
<dbReference type="Gene3D" id="3.40.50.150">
    <property type="entry name" value="Vaccinia Virus protein VP39"/>
    <property type="match status" value="1"/>
</dbReference>
<evidence type="ECO:0000256" key="1">
    <source>
        <dbReference type="ARBA" id="ARBA00001541"/>
    </source>
</evidence>
<keyword evidence="4" id="KW-0808">Transferase</keyword>
<dbReference type="InterPro" id="IPR036804">
    <property type="entry name" value="CheR_N_sf"/>
</dbReference>
<dbReference type="InterPro" id="IPR050903">
    <property type="entry name" value="Bact_Chemotaxis_MeTrfase"/>
</dbReference>
<keyword evidence="5" id="KW-0949">S-adenosyl-L-methionine</keyword>
<evidence type="ECO:0000256" key="5">
    <source>
        <dbReference type="ARBA" id="ARBA00022691"/>
    </source>
</evidence>
<evidence type="ECO:0000259" key="8">
    <source>
        <dbReference type="PROSITE" id="PS50122"/>
    </source>
</evidence>
<dbReference type="GO" id="GO:0008984">
    <property type="term" value="F:protein-glutamate methylesterase activity"/>
    <property type="evidence" value="ECO:0007669"/>
    <property type="project" value="InterPro"/>
</dbReference>
<dbReference type="InterPro" id="IPR000780">
    <property type="entry name" value="CheR_MeTrfase"/>
</dbReference>
<keyword evidence="11" id="KW-1185">Reference proteome</keyword>
<proteinExistence type="predicted"/>
<dbReference type="SUPFAM" id="SSF55785">
    <property type="entry name" value="PYP-like sensor domain (PAS domain)"/>
    <property type="match status" value="2"/>
</dbReference>
<feature type="domain" description="CheB-type methylesterase" evidence="8">
    <location>
        <begin position="26"/>
        <end position="210"/>
    </location>
</feature>
<evidence type="ECO:0000256" key="7">
    <source>
        <dbReference type="SAM" id="Coils"/>
    </source>
</evidence>
<dbReference type="GO" id="GO:0008983">
    <property type="term" value="F:protein-glutamate O-methyltransferase activity"/>
    <property type="evidence" value="ECO:0007669"/>
    <property type="project" value="UniProtKB-EC"/>
</dbReference>
<dbReference type="CDD" id="cd00130">
    <property type="entry name" value="PAS"/>
    <property type="match status" value="1"/>
</dbReference>
<feature type="active site" evidence="6">
    <location>
        <position position="35"/>
    </location>
</feature>
<dbReference type="SUPFAM" id="SSF52738">
    <property type="entry name" value="Methylesterase CheB, C-terminal domain"/>
    <property type="match status" value="1"/>
</dbReference>
<dbReference type="SMART" id="SM00091">
    <property type="entry name" value="PAS"/>
    <property type="match status" value="2"/>
</dbReference>
<dbReference type="Gene3D" id="3.40.50.180">
    <property type="entry name" value="Methylesterase CheB, C-terminal domain"/>
    <property type="match status" value="1"/>
</dbReference>
<evidence type="ECO:0000256" key="3">
    <source>
        <dbReference type="ARBA" id="ARBA00022603"/>
    </source>
</evidence>
<dbReference type="Pfam" id="PF13596">
    <property type="entry name" value="PAS_10"/>
    <property type="match status" value="1"/>
</dbReference>
<dbReference type="EC" id="2.1.1.80" evidence="2"/>
<name>A0A7C9HUI8_9DEIO</name>
<dbReference type="PROSITE" id="PS50122">
    <property type="entry name" value="CHEB"/>
    <property type="match status" value="1"/>
</dbReference>
<keyword evidence="6" id="KW-0145">Chemotaxis</keyword>
<dbReference type="Pfam" id="PF01739">
    <property type="entry name" value="CheR"/>
    <property type="match status" value="1"/>
</dbReference>
<comment type="caution">
    <text evidence="10">The sequence shown here is derived from an EMBL/GenBank/DDBJ whole genome shotgun (WGS) entry which is preliminary data.</text>
</comment>
<dbReference type="PANTHER" id="PTHR24422">
    <property type="entry name" value="CHEMOTAXIS PROTEIN METHYLTRANSFERASE"/>
    <property type="match status" value="1"/>
</dbReference>
<evidence type="ECO:0000259" key="9">
    <source>
        <dbReference type="PROSITE" id="PS50123"/>
    </source>
</evidence>
<dbReference type="GO" id="GO:0006935">
    <property type="term" value="P:chemotaxis"/>
    <property type="evidence" value="ECO:0007669"/>
    <property type="project" value="UniProtKB-UniRule"/>
</dbReference>
<comment type="catalytic activity">
    <reaction evidence="1">
        <text>L-glutamyl-[protein] + S-adenosyl-L-methionine = [protein]-L-glutamate 5-O-methyl ester + S-adenosyl-L-homocysteine</text>
        <dbReference type="Rhea" id="RHEA:24452"/>
        <dbReference type="Rhea" id="RHEA-COMP:10208"/>
        <dbReference type="Rhea" id="RHEA-COMP:10311"/>
        <dbReference type="ChEBI" id="CHEBI:29973"/>
        <dbReference type="ChEBI" id="CHEBI:57856"/>
        <dbReference type="ChEBI" id="CHEBI:59789"/>
        <dbReference type="ChEBI" id="CHEBI:82795"/>
        <dbReference type="EC" id="2.1.1.80"/>
    </reaction>
</comment>
<organism evidence="10 11">
    <name type="scientific">Deinococcus arboris</name>
    <dbReference type="NCBI Taxonomy" id="2682977"/>
    <lineage>
        <taxon>Bacteria</taxon>
        <taxon>Thermotogati</taxon>
        <taxon>Deinococcota</taxon>
        <taxon>Deinococci</taxon>
        <taxon>Deinococcales</taxon>
        <taxon>Deinococcaceae</taxon>
        <taxon>Deinococcus</taxon>
    </lineage>
</organism>
<dbReference type="PANTHER" id="PTHR24422:SF27">
    <property type="entry name" value="PROTEIN-GLUTAMATE O-METHYLTRANSFERASE"/>
    <property type="match status" value="1"/>
</dbReference>
<dbReference type="GO" id="GO:0000156">
    <property type="term" value="F:phosphorelay response regulator activity"/>
    <property type="evidence" value="ECO:0007669"/>
    <property type="project" value="InterPro"/>
</dbReference>
<evidence type="ECO:0000256" key="2">
    <source>
        <dbReference type="ARBA" id="ARBA00012534"/>
    </source>
</evidence>
<protein>
    <recommendedName>
        <fullName evidence="2">protein-glutamate O-methyltransferase</fullName>
        <ecNumber evidence="2">2.1.1.80</ecNumber>
    </recommendedName>
</protein>
<dbReference type="PRINTS" id="PR00996">
    <property type="entry name" value="CHERMTFRASE"/>
</dbReference>
<dbReference type="CDD" id="cd16434">
    <property type="entry name" value="CheB-CheR_fusion"/>
    <property type="match status" value="1"/>
</dbReference>
<dbReference type="SUPFAM" id="SSF47757">
    <property type="entry name" value="Chemotaxis receptor methyltransferase CheR, N-terminal domain"/>
    <property type="match status" value="1"/>
</dbReference>
<evidence type="ECO:0000313" key="11">
    <source>
        <dbReference type="Proteomes" id="UP000483286"/>
    </source>
</evidence>
<dbReference type="Pfam" id="PF03705">
    <property type="entry name" value="CheR_N"/>
    <property type="match status" value="1"/>
</dbReference>
<gene>
    <name evidence="10" type="ORF">GO986_21910</name>
</gene>
<accession>A0A7C9HUI8</accession>
<dbReference type="Pfam" id="PF08448">
    <property type="entry name" value="PAS_4"/>
    <property type="match status" value="1"/>
</dbReference>
<evidence type="ECO:0000313" key="10">
    <source>
        <dbReference type="EMBL" id="MVN89394.1"/>
    </source>
</evidence>
<dbReference type="SUPFAM" id="SSF53335">
    <property type="entry name" value="S-adenosyl-L-methionine-dependent methyltransferases"/>
    <property type="match status" value="1"/>
</dbReference>
<evidence type="ECO:0000256" key="6">
    <source>
        <dbReference type="PROSITE-ProRule" id="PRU00050"/>
    </source>
</evidence>
<dbReference type="SMART" id="SM00138">
    <property type="entry name" value="MeTrc"/>
    <property type="match status" value="1"/>
</dbReference>
<dbReference type="InterPro" id="IPR000673">
    <property type="entry name" value="Sig_transdc_resp-reg_Me-estase"/>
</dbReference>
<dbReference type="Pfam" id="PF01339">
    <property type="entry name" value="CheB_methylest"/>
    <property type="match status" value="1"/>
</dbReference>
<dbReference type="Gene3D" id="1.10.155.10">
    <property type="entry name" value="Chemotaxis receptor methyltransferase CheR, N-terminal domain"/>
    <property type="match status" value="1"/>
</dbReference>
<dbReference type="InterPro" id="IPR035965">
    <property type="entry name" value="PAS-like_dom_sf"/>
</dbReference>
<dbReference type="PROSITE" id="PS50123">
    <property type="entry name" value="CHER"/>
    <property type="match status" value="1"/>
</dbReference>
<feature type="domain" description="CheR-type methyltransferase" evidence="9">
    <location>
        <begin position="229"/>
        <end position="479"/>
    </location>
</feature>
<feature type="coiled-coil region" evidence="7">
    <location>
        <begin position="673"/>
        <end position="724"/>
    </location>
</feature>
<dbReference type="CDD" id="cd02440">
    <property type="entry name" value="AdoMet_MTases"/>
    <property type="match status" value="1"/>
</dbReference>
<dbReference type="InterPro" id="IPR029063">
    <property type="entry name" value="SAM-dependent_MTases_sf"/>
</dbReference>
<keyword evidence="7" id="KW-0175">Coiled coil</keyword>
<reference evidence="10 11" key="1">
    <citation type="submission" date="2019-12" db="EMBL/GenBank/DDBJ databases">
        <title>Deinococcus sp. HMF7620 Genome sequencing and assembly.</title>
        <authorList>
            <person name="Kang H."/>
            <person name="Kim H."/>
            <person name="Joh K."/>
        </authorList>
    </citation>
    <scope>NUCLEOTIDE SEQUENCE [LARGE SCALE GENOMIC DNA]</scope>
    <source>
        <strain evidence="10 11">HMF7620</strain>
    </source>
</reference>
<dbReference type="Gene3D" id="3.30.450.20">
    <property type="entry name" value="PAS domain"/>
    <property type="match status" value="2"/>
</dbReference>
<dbReference type="GO" id="GO:0005737">
    <property type="term" value="C:cytoplasm"/>
    <property type="evidence" value="ECO:0007669"/>
    <property type="project" value="InterPro"/>
</dbReference>
<dbReference type="EMBL" id="WQLB01000059">
    <property type="protein sequence ID" value="MVN89394.1"/>
    <property type="molecule type" value="Genomic_DNA"/>
</dbReference>
<sequence>MSDERPVTTAPTLLPTEPVGALTTRPTIIVGIGGSAGALDGYERFFLSLPQGSGMAFVVVPHLDPHHQGLMPDILQRCTSMPIVLIEDGLAAQPDQVYVLPPGHSLTIMNGILLLDDLELAKGKVIDHFLESLAADQGERGVGIILSGMGRDGTRGVQAIREHFGLVLVQDPQTAEYPSMPRSAAETQLANDVLPAEELAPRLYTFVTQKAALRTEDVSNEGGQPGAPLQKILRLVRVRTGHDFTRYKRSTLVRRIDRRMKSHRLEDITAYLRLLQDSPEEIQALFQDFTINVTSFFRDVEAFDELKEHLRDYIPAHKQEMDNVRVWVAGCSTGEEAYSVAIVLHELMEELKDERAFKVQVFATDIDPEAIEKARTALYPREIEYVVSPARLQRAFHKQDGGYQVRPEIRNLVTFAIHNTFGDPPFTRLDLLCCRNMLIYLSSELQAEIMAVFHFALRSGGLLFLGASETVGRDRDHFSPLNLRWKIHQRGDGVSAALPVGQVFSTNSLVPSPPRSVAPPRPARTENVAQLAQGLLLAQHVPPAVMVGESGEILFVHGPTARYLELPAGTVLTNVFEMARGNLRYELPAAVRQAIAERREVVRAGVPVEVEGLLRTVDLTVRPVPGLMPGLLLIEFQERPEGGAVPTPPDQADPMLTLQRELQYSKETLQATVEEMGVSMEELRSANEELQTTNEELQSTNEELTTSKEELQSLNEELTTINAEHHRVIHDLAQANDDLKNLLDSAGIATVFLDNALRIKRFTPQISQVINLMPVDVGRPISDISVNLQYEFFARDIARVLDTLEVFEAQVQTRDGLWYLMRITPYRTSDNFIDGVVVAFTNIHLVKSLEQQVQDTAAYAEQVLNSLHDPLLILDNDLRVLTANRALLSLLHASGAQVKGERVYNLGNFALDTPELIGLLHDVVATEEGVVNRVIDLQLPHLGRRRMKVEVEPIVSEDRAGVLLLLKLEDVTALLRRAAVEGEDLTGDAQEPGSDS</sequence>
<keyword evidence="6" id="KW-0378">Hydrolase</keyword>
<dbReference type="AlphaFoldDB" id="A0A7C9HUI8"/>
<dbReference type="Proteomes" id="UP000483286">
    <property type="component" value="Unassembled WGS sequence"/>
</dbReference>
<feature type="active site" evidence="6">
    <location>
        <position position="152"/>
    </location>
</feature>
<dbReference type="InterPro" id="IPR000014">
    <property type="entry name" value="PAS"/>
</dbReference>
<evidence type="ECO:0000256" key="4">
    <source>
        <dbReference type="ARBA" id="ARBA00022679"/>
    </source>
</evidence>
<dbReference type="InterPro" id="IPR022642">
    <property type="entry name" value="CheR_C"/>
</dbReference>
<feature type="active site" evidence="6">
    <location>
        <position position="62"/>
    </location>
</feature>
<dbReference type="InterPro" id="IPR013656">
    <property type="entry name" value="PAS_4"/>
</dbReference>
<dbReference type="InterPro" id="IPR022641">
    <property type="entry name" value="CheR_N"/>
</dbReference>